<reference evidence="10 11" key="1">
    <citation type="journal article" date="2014" name="Antonie Van Leeuwenhoek">
        <title>Hyphomonas beringensis sp. nov. and Hyphomonas chukchiensis sp. nov., isolated from surface seawater of the Bering Sea and Chukchi Sea.</title>
        <authorList>
            <person name="Li C."/>
            <person name="Lai Q."/>
            <person name="Li G."/>
            <person name="Dong C."/>
            <person name="Wang J."/>
            <person name="Liao Y."/>
            <person name="Shao Z."/>
        </authorList>
    </citation>
    <scope>NUCLEOTIDE SEQUENCE [LARGE SCALE GENOMIC DNA]</scope>
    <source>
        <strain evidence="10 11">VP2</strain>
    </source>
</reference>
<keyword evidence="2" id="KW-1003">Cell membrane</keyword>
<feature type="transmembrane region" description="Helical" evidence="8">
    <location>
        <begin position="32"/>
        <end position="51"/>
    </location>
</feature>
<keyword evidence="6 8" id="KW-0472">Membrane</keyword>
<keyword evidence="7" id="KW-0813">Transport</keyword>
<feature type="transmembrane region" description="Helical" evidence="8">
    <location>
        <begin position="298"/>
        <end position="315"/>
    </location>
</feature>
<sequence length="527" mass="54767">MELEIILALLMFASAIGALLMGYSVALTLGGVALIFALIGIGLGVFPEPLLRSLPSRIQGGSIMQNTTLIAVPLFVLMGVILERSRVAEDLLHIASRLLGKLNGGLGYAVVLVGALLAASTGIVGATVITMTLIALPSMLKQGYDPRLASGTIAASGTLGQIIPPSIVLILLADAVSNAASQASLSSGGKSLVVSVGDLFAGALIPGILLVGLYLAWIAFNAITRPARCPAVTVDEDTAPLNFKEVAFGFGAPLALIFAVLGAILGGVAPPTEAAAIGASGAILLAGLRLAREAGSRLAPVILAGLASLILVLIVRNTMDLRLGVEQMSAANMAGVTLTLLASFIFFAAIAAGLLVLRRMRQLMPALKSATHITSMVFLILIGASLFSLVFRGFGGDDIVKDVLHAMPGGRWGALLMTMIVMFVLGFFLDFIEIVFVVVPLVAPPLILLGFDPVWLAILMALNLQTSFLTPPFGFALFYLRGAAPPEVSTMQIWRGAIPFIMLQLILIALVALLPGLATWLPSLVAK</sequence>
<evidence type="ECO:0000256" key="4">
    <source>
        <dbReference type="ARBA" id="ARBA00022692"/>
    </source>
</evidence>
<name>A0A059FHL3_9PROT</name>
<feature type="transmembrane region" description="Helical" evidence="8">
    <location>
        <begin position="414"/>
        <end position="442"/>
    </location>
</feature>
<feature type="domain" description="TRAP C4-dicarboxylate transport system permease DctM subunit" evidence="9">
    <location>
        <begin position="13"/>
        <end position="313"/>
    </location>
</feature>
<accession>A0A059FHL3</accession>
<comment type="caution">
    <text evidence="10">The sequence shown here is derived from an EMBL/GenBank/DDBJ whole genome shotgun (WGS) entry which is preliminary data.</text>
</comment>
<dbReference type="eggNOG" id="COG4664">
    <property type="taxonomic scope" value="Bacteria"/>
</dbReference>
<organism evidence="10 11">
    <name type="scientific">Hyphomonas jannaschiana VP2</name>
    <dbReference type="NCBI Taxonomy" id="1280952"/>
    <lineage>
        <taxon>Bacteria</taxon>
        <taxon>Pseudomonadati</taxon>
        <taxon>Pseudomonadota</taxon>
        <taxon>Alphaproteobacteria</taxon>
        <taxon>Hyphomonadales</taxon>
        <taxon>Hyphomonadaceae</taxon>
        <taxon>Hyphomonas</taxon>
    </lineage>
</organism>
<dbReference type="PATRIC" id="fig|1280952.3.peg.570"/>
<dbReference type="OrthoDB" id="7339120at2"/>
<gene>
    <name evidence="10" type="ORF">HJA_02841</name>
</gene>
<dbReference type="GO" id="GO:0022857">
    <property type="term" value="F:transmembrane transporter activity"/>
    <property type="evidence" value="ECO:0007669"/>
    <property type="project" value="UniProtKB-UniRule"/>
</dbReference>
<feature type="transmembrane region" description="Helical" evidence="8">
    <location>
        <begin position="246"/>
        <end position="268"/>
    </location>
</feature>
<evidence type="ECO:0000256" key="8">
    <source>
        <dbReference type="SAM" id="Phobius"/>
    </source>
</evidence>
<protein>
    <submittedName>
        <fullName evidence="10">TRAP dicarboxylate transporter subunit DctM</fullName>
    </submittedName>
</protein>
<evidence type="ECO:0000256" key="7">
    <source>
        <dbReference type="RuleBase" id="RU369079"/>
    </source>
</evidence>
<comment type="function">
    <text evidence="7">Part of the tripartite ATP-independent periplasmic (TRAP) transport system.</text>
</comment>
<dbReference type="RefSeq" id="WP_035578085.1">
    <property type="nucleotide sequence ID" value="NZ_ARYJ01000002.1"/>
</dbReference>
<feature type="transmembrane region" description="Helical" evidence="8">
    <location>
        <begin position="500"/>
        <end position="521"/>
    </location>
</feature>
<keyword evidence="3 7" id="KW-0997">Cell inner membrane</keyword>
<feature type="transmembrane region" description="Helical" evidence="8">
    <location>
        <begin position="454"/>
        <end position="480"/>
    </location>
</feature>
<feature type="transmembrane region" description="Helical" evidence="8">
    <location>
        <begin position="63"/>
        <end position="82"/>
    </location>
</feature>
<feature type="transmembrane region" description="Helical" evidence="8">
    <location>
        <begin position="335"/>
        <end position="357"/>
    </location>
</feature>
<evidence type="ECO:0000256" key="3">
    <source>
        <dbReference type="ARBA" id="ARBA00022519"/>
    </source>
</evidence>
<feature type="transmembrane region" description="Helical" evidence="8">
    <location>
        <begin position="7"/>
        <end position="26"/>
    </location>
</feature>
<comment type="subcellular location">
    <subcellularLocation>
        <location evidence="1 7">Cell inner membrane</location>
        <topology evidence="1 7">Multi-pass membrane protein</topology>
    </subcellularLocation>
</comment>
<dbReference type="AlphaFoldDB" id="A0A059FHL3"/>
<evidence type="ECO:0000256" key="2">
    <source>
        <dbReference type="ARBA" id="ARBA00022475"/>
    </source>
</evidence>
<dbReference type="GO" id="GO:0005886">
    <property type="term" value="C:plasma membrane"/>
    <property type="evidence" value="ECO:0007669"/>
    <property type="project" value="UniProtKB-SubCell"/>
</dbReference>
<dbReference type="EMBL" id="ARYJ01000002">
    <property type="protein sequence ID" value="KCZ90129.1"/>
    <property type="molecule type" value="Genomic_DNA"/>
</dbReference>
<feature type="transmembrane region" description="Helical" evidence="8">
    <location>
        <begin position="106"/>
        <end position="136"/>
    </location>
</feature>
<dbReference type="InterPro" id="IPR010656">
    <property type="entry name" value="DctM"/>
</dbReference>
<keyword evidence="5 8" id="KW-1133">Transmembrane helix</keyword>
<evidence type="ECO:0000313" key="10">
    <source>
        <dbReference type="EMBL" id="KCZ90129.1"/>
    </source>
</evidence>
<dbReference type="Proteomes" id="UP000024816">
    <property type="component" value="Unassembled WGS sequence"/>
</dbReference>
<evidence type="ECO:0000256" key="1">
    <source>
        <dbReference type="ARBA" id="ARBA00004429"/>
    </source>
</evidence>
<evidence type="ECO:0000259" key="9">
    <source>
        <dbReference type="Pfam" id="PF06808"/>
    </source>
</evidence>
<keyword evidence="4 8" id="KW-0812">Transmembrane</keyword>
<evidence type="ECO:0000256" key="5">
    <source>
        <dbReference type="ARBA" id="ARBA00022989"/>
    </source>
</evidence>
<dbReference type="PANTHER" id="PTHR33362:SF7">
    <property type="entry name" value="SLL1103 PROTEIN"/>
    <property type="match status" value="1"/>
</dbReference>
<dbReference type="PANTHER" id="PTHR33362">
    <property type="entry name" value="SIALIC ACID TRAP TRANSPORTER PERMEASE PROTEIN SIAT-RELATED"/>
    <property type="match status" value="1"/>
</dbReference>
<proteinExistence type="predicted"/>
<dbReference type="STRING" id="1280952.HJA_02841"/>
<dbReference type="InterPro" id="IPR004681">
    <property type="entry name" value="TRAP_DctM"/>
</dbReference>
<keyword evidence="11" id="KW-1185">Reference proteome</keyword>
<evidence type="ECO:0000256" key="6">
    <source>
        <dbReference type="ARBA" id="ARBA00023136"/>
    </source>
</evidence>
<feature type="transmembrane region" description="Helical" evidence="8">
    <location>
        <begin position="274"/>
        <end position="291"/>
    </location>
</feature>
<feature type="transmembrane region" description="Helical" evidence="8">
    <location>
        <begin position="192"/>
        <end position="220"/>
    </location>
</feature>
<feature type="transmembrane region" description="Helical" evidence="8">
    <location>
        <begin position="369"/>
        <end position="394"/>
    </location>
</feature>
<dbReference type="Pfam" id="PF06808">
    <property type="entry name" value="DctM"/>
    <property type="match status" value="1"/>
</dbReference>
<evidence type="ECO:0000313" key="11">
    <source>
        <dbReference type="Proteomes" id="UP000024816"/>
    </source>
</evidence>